<keyword evidence="7 8" id="KW-0472">Membrane</keyword>
<proteinExistence type="predicted"/>
<dbReference type="PANTHER" id="PTHR33908:SF3">
    <property type="entry name" value="UNDECAPRENYL PHOSPHATE-ALPHA-4-AMINO-4-DEOXY-L-ARABINOSE ARABINOSYL TRANSFERASE"/>
    <property type="match status" value="1"/>
</dbReference>
<dbReference type="GO" id="GO:0016763">
    <property type="term" value="F:pentosyltransferase activity"/>
    <property type="evidence" value="ECO:0007669"/>
    <property type="project" value="TreeGrafter"/>
</dbReference>
<keyword evidence="3" id="KW-0328">Glycosyltransferase</keyword>
<evidence type="ECO:0000313" key="11">
    <source>
        <dbReference type="Proteomes" id="UP000186609"/>
    </source>
</evidence>
<dbReference type="EMBL" id="CP019236">
    <property type="protein sequence ID" value="APW37538.1"/>
    <property type="molecule type" value="Genomic_DNA"/>
</dbReference>
<keyword evidence="4" id="KW-0808">Transferase</keyword>
<evidence type="ECO:0000313" key="10">
    <source>
        <dbReference type="EMBL" id="APW37538.1"/>
    </source>
</evidence>
<evidence type="ECO:0000256" key="3">
    <source>
        <dbReference type="ARBA" id="ARBA00022676"/>
    </source>
</evidence>
<dbReference type="STRING" id="1842727.RD110_10350"/>
<evidence type="ECO:0000256" key="7">
    <source>
        <dbReference type="ARBA" id="ARBA00023136"/>
    </source>
</evidence>
<sequence length="526" mass="57805">MRPAARPARGERWQVSLAILLVLAATAWARPLMLPDEGRYAGVAWEMLRSGDWWTPTLDGLPFFHKPPLFYWITAAAMSMFGMHEWTARAASMLGAWTGATAVYLFAWRWGSPRLARLAVVALLAQPLFFLGGQFANLDMLVAGCISATVLLAAHGALQQQAGRPHRHALAGAYVFAALGVLAKGLIGIVLPGLVIVVWLLALRRWRTLLALWWWPGLLLMLAIAAPWFLVMQARFPDFLNYFFVVQHFQRFSGSGFNNVQAWWFYPAVLLLCHGLWLPWLLRIFAPTQLTAARRDPVRLLMWVWFAVVLVFFSLPKSKLVGYVLPAVPPLVYLLADSFAVQTAAVEGVDGAHGPRRWWSGAVALSAIGALAVVAWLALHPVKSTRQLALVLKDRHQPTEPLFMLGNYDYDVPFYAGLREPVAIVDAWDDPALAQSDNWRKEIADAAGFAPARASASLLLPAQLPAALCDAPLSWVIGPADQADAWPALAGAEQVYRGEGRVLWRVDRRHAGQAGGPGCAGRPDAG</sequence>
<dbReference type="KEGG" id="rhy:RD110_10350"/>
<keyword evidence="5 8" id="KW-0812">Transmembrane</keyword>
<evidence type="ECO:0000256" key="8">
    <source>
        <dbReference type="SAM" id="Phobius"/>
    </source>
</evidence>
<dbReference type="GO" id="GO:0009103">
    <property type="term" value="P:lipopolysaccharide biosynthetic process"/>
    <property type="evidence" value="ECO:0007669"/>
    <property type="project" value="UniProtKB-ARBA"/>
</dbReference>
<feature type="transmembrane region" description="Helical" evidence="8">
    <location>
        <begin position="115"/>
        <end position="135"/>
    </location>
</feature>
<keyword evidence="11" id="KW-1185">Reference proteome</keyword>
<dbReference type="RefSeq" id="WP_076199151.1">
    <property type="nucleotide sequence ID" value="NZ_CP019236.1"/>
</dbReference>
<evidence type="ECO:0000256" key="4">
    <source>
        <dbReference type="ARBA" id="ARBA00022679"/>
    </source>
</evidence>
<dbReference type="AlphaFoldDB" id="A0A1P8JUX7"/>
<feature type="transmembrane region" description="Helical" evidence="8">
    <location>
        <begin position="358"/>
        <end position="379"/>
    </location>
</feature>
<keyword evidence="2" id="KW-1003">Cell membrane</keyword>
<dbReference type="Pfam" id="PF13231">
    <property type="entry name" value="PMT_2"/>
    <property type="match status" value="1"/>
</dbReference>
<feature type="transmembrane region" description="Helical" evidence="8">
    <location>
        <begin position="298"/>
        <end position="315"/>
    </location>
</feature>
<dbReference type="Proteomes" id="UP000186609">
    <property type="component" value="Chromosome"/>
</dbReference>
<organism evidence="10 11">
    <name type="scientific">Rhodoferax koreensis</name>
    <dbReference type="NCBI Taxonomy" id="1842727"/>
    <lineage>
        <taxon>Bacteria</taxon>
        <taxon>Pseudomonadati</taxon>
        <taxon>Pseudomonadota</taxon>
        <taxon>Betaproteobacteria</taxon>
        <taxon>Burkholderiales</taxon>
        <taxon>Comamonadaceae</taxon>
        <taxon>Rhodoferax</taxon>
    </lineage>
</organism>
<comment type="subcellular location">
    <subcellularLocation>
        <location evidence="1">Cell membrane</location>
        <topology evidence="1">Multi-pass membrane protein</topology>
    </subcellularLocation>
</comment>
<dbReference type="InterPro" id="IPR038731">
    <property type="entry name" value="RgtA/B/C-like"/>
</dbReference>
<protein>
    <recommendedName>
        <fullName evidence="9">Glycosyltransferase RgtA/B/C/D-like domain-containing protein</fullName>
    </recommendedName>
</protein>
<evidence type="ECO:0000256" key="1">
    <source>
        <dbReference type="ARBA" id="ARBA00004651"/>
    </source>
</evidence>
<name>A0A1P8JUX7_9BURK</name>
<reference evidence="10 11" key="1">
    <citation type="submission" date="2017-01" db="EMBL/GenBank/DDBJ databases">
        <authorList>
            <person name="Mah S.A."/>
            <person name="Swanson W.J."/>
            <person name="Moy G.W."/>
            <person name="Vacquier V.D."/>
        </authorList>
    </citation>
    <scope>NUCLEOTIDE SEQUENCE [LARGE SCALE GENOMIC DNA]</scope>
    <source>
        <strain evidence="10 11">DCY110</strain>
    </source>
</reference>
<evidence type="ECO:0000256" key="2">
    <source>
        <dbReference type="ARBA" id="ARBA00022475"/>
    </source>
</evidence>
<feature type="transmembrane region" description="Helical" evidence="8">
    <location>
        <begin position="263"/>
        <end position="286"/>
    </location>
</feature>
<dbReference type="GO" id="GO:0010041">
    <property type="term" value="P:response to iron(III) ion"/>
    <property type="evidence" value="ECO:0007669"/>
    <property type="project" value="TreeGrafter"/>
</dbReference>
<feature type="transmembrane region" description="Helical" evidence="8">
    <location>
        <begin position="86"/>
        <end position="108"/>
    </location>
</feature>
<evidence type="ECO:0000256" key="5">
    <source>
        <dbReference type="ARBA" id="ARBA00022692"/>
    </source>
</evidence>
<keyword evidence="6 8" id="KW-1133">Transmembrane helix</keyword>
<accession>A0A1P8JUX7</accession>
<feature type="transmembrane region" description="Helical" evidence="8">
    <location>
        <begin position="170"/>
        <end position="201"/>
    </location>
</feature>
<dbReference type="GO" id="GO:0005886">
    <property type="term" value="C:plasma membrane"/>
    <property type="evidence" value="ECO:0007669"/>
    <property type="project" value="UniProtKB-SubCell"/>
</dbReference>
<feature type="transmembrane region" description="Helical" evidence="8">
    <location>
        <begin position="213"/>
        <end position="232"/>
    </location>
</feature>
<evidence type="ECO:0000259" key="9">
    <source>
        <dbReference type="Pfam" id="PF13231"/>
    </source>
</evidence>
<gene>
    <name evidence="10" type="ORF">RD110_10350</name>
</gene>
<dbReference type="InterPro" id="IPR050297">
    <property type="entry name" value="LipidA_mod_glycosyltrf_83"/>
</dbReference>
<dbReference type="PANTHER" id="PTHR33908">
    <property type="entry name" value="MANNOSYLTRANSFERASE YKCB-RELATED"/>
    <property type="match status" value="1"/>
</dbReference>
<evidence type="ECO:0000256" key="6">
    <source>
        <dbReference type="ARBA" id="ARBA00022989"/>
    </source>
</evidence>
<feature type="domain" description="Glycosyltransferase RgtA/B/C/D-like" evidence="9">
    <location>
        <begin position="65"/>
        <end position="229"/>
    </location>
</feature>